<organism evidence="2">
    <name type="scientific">Sinomonas puerhi</name>
    <dbReference type="NCBI Taxonomy" id="3238584"/>
    <lineage>
        <taxon>Bacteria</taxon>
        <taxon>Bacillati</taxon>
        <taxon>Actinomycetota</taxon>
        <taxon>Actinomycetes</taxon>
        <taxon>Micrococcales</taxon>
        <taxon>Micrococcaceae</taxon>
        <taxon>Sinomonas</taxon>
    </lineage>
</organism>
<evidence type="ECO:0008006" key="3">
    <source>
        <dbReference type="Google" id="ProtNLM"/>
    </source>
</evidence>
<protein>
    <recommendedName>
        <fullName evidence="3">Mutator family transposase</fullName>
    </recommendedName>
</protein>
<name>A0AB39L2B1_9MICC</name>
<proteinExistence type="predicted"/>
<dbReference type="KEGG" id="spue:AB5L97_14420"/>
<accession>A0AB39L2B1</accession>
<reference evidence="2" key="1">
    <citation type="submission" date="2024-07" db="EMBL/GenBank/DDBJ databases">
        <authorList>
            <person name="fu j."/>
        </authorList>
    </citation>
    <scope>NUCLEOTIDE SEQUENCE</scope>
    <source>
        <strain evidence="2">P10A9</strain>
    </source>
</reference>
<dbReference type="EMBL" id="CP163302">
    <property type="protein sequence ID" value="XDP44459.1"/>
    <property type="molecule type" value="Genomic_DNA"/>
</dbReference>
<feature type="region of interest" description="Disordered" evidence="1">
    <location>
        <begin position="73"/>
        <end position="93"/>
    </location>
</feature>
<feature type="compositionally biased region" description="Low complexity" evidence="1">
    <location>
        <begin position="73"/>
        <end position="83"/>
    </location>
</feature>
<dbReference type="RefSeq" id="WP_369045157.1">
    <property type="nucleotide sequence ID" value="NZ_CP163302.1"/>
</dbReference>
<gene>
    <name evidence="2" type="ORF">AB5L97_14420</name>
</gene>
<evidence type="ECO:0000256" key="1">
    <source>
        <dbReference type="SAM" id="MobiDB-lite"/>
    </source>
</evidence>
<evidence type="ECO:0000313" key="2">
    <source>
        <dbReference type="EMBL" id="XDP44459.1"/>
    </source>
</evidence>
<dbReference type="AlphaFoldDB" id="A0AB39L2B1"/>
<sequence>MTTTQHENTTRDFFTAVPADRLTQERDVLELARVVLRNRRDGRSVDAIRGQLRALFAEGLDAGQVLSAALRTASHTAPAAPTAPDKRTTPNQYLDADADGYRIVFGFAAVGDGEPVLELVSREQDQTEITRAEWDALKAAVDASWPERIDAD</sequence>